<feature type="transmembrane region" description="Helical" evidence="6">
    <location>
        <begin position="107"/>
        <end position="128"/>
    </location>
</feature>
<gene>
    <name evidence="8" type="ORF">S12H4_45067</name>
</gene>
<name>X1TLM3_9ZZZZ</name>
<comment type="subcellular location">
    <subcellularLocation>
        <location evidence="1">Cell membrane</location>
        <topology evidence="1">Multi-pass membrane protein</topology>
    </subcellularLocation>
</comment>
<dbReference type="EMBL" id="BARW01027827">
    <property type="protein sequence ID" value="GAJ06233.1"/>
    <property type="molecule type" value="Genomic_DNA"/>
</dbReference>
<evidence type="ECO:0000256" key="5">
    <source>
        <dbReference type="ARBA" id="ARBA00023136"/>
    </source>
</evidence>
<keyword evidence="3 6" id="KW-0812">Transmembrane</keyword>
<evidence type="ECO:0000256" key="4">
    <source>
        <dbReference type="ARBA" id="ARBA00022989"/>
    </source>
</evidence>
<evidence type="ECO:0000256" key="3">
    <source>
        <dbReference type="ARBA" id="ARBA00022692"/>
    </source>
</evidence>
<proteinExistence type="predicted"/>
<dbReference type="InterPro" id="IPR025199">
    <property type="entry name" value="FtsK_4TM"/>
</dbReference>
<accession>X1TLM3</accession>
<evidence type="ECO:0000313" key="8">
    <source>
        <dbReference type="EMBL" id="GAJ06233.1"/>
    </source>
</evidence>
<keyword evidence="2" id="KW-1003">Cell membrane</keyword>
<sequence>MGRKRIHPKHKQKKPKWYQREDSQSGNFVFDWSLGLAGETWREIFAILILICSVVVFLGFFGSAGNFGQFFSSTAKKVFGEFISYIFTIVFFYTGIVLLIPSKKYRLSRFIGLFLFLISLSVLFHLFVAPDLSQEAATVGKGGGKIGHLLSNPLKNSIGLFPSFLFSVTLVVISFLMIFNFSITKFLGLSAEEEKDDKDISQEEKLSL</sequence>
<keyword evidence="5 6" id="KW-0472">Membrane</keyword>
<keyword evidence="4 6" id="KW-1133">Transmembrane helix</keyword>
<protein>
    <recommendedName>
        <fullName evidence="7">DNA translocase FtsK 4TM region domain-containing protein</fullName>
    </recommendedName>
</protein>
<dbReference type="Pfam" id="PF13491">
    <property type="entry name" value="FtsK_4TM"/>
    <property type="match status" value="1"/>
</dbReference>
<dbReference type="AlphaFoldDB" id="X1TLM3"/>
<evidence type="ECO:0000256" key="1">
    <source>
        <dbReference type="ARBA" id="ARBA00004651"/>
    </source>
</evidence>
<feature type="transmembrane region" description="Helical" evidence="6">
    <location>
        <begin position="44"/>
        <end position="62"/>
    </location>
</feature>
<organism evidence="8">
    <name type="scientific">marine sediment metagenome</name>
    <dbReference type="NCBI Taxonomy" id="412755"/>
    <lineage>
        <taxon>unclassified sequences</taxon>
        <taxon>metagenomes</taxon>
        <taxon>ecological metagenomes</taxon>
    </lineage>
</organism>
<dbReference type="GO" id="GO:0005886">
    <property type="term" value="C:plasma membrane"/>
    <property type="evidence" value="ECO:0007669"/>
    <property type="project" value="UniProtKB-SubCell"/>
</dbReference>
<feature type="domain" description="DNA translocase FtsK 4TM region" evidence="7">
    <location>
        <begin position="64"/>
        <end position="187"/>
    </location>
</feature>
<evidence type="ECO:0000259" key="7">
    <source>
        <dbReference type="Pfam" id="PF13491"/>
    </source>
</evidence>
<evidence type="ECO:0000256" key="6">
    <source>
        <dbReference type="SAM" id="Phobius"/>
    </source>
</evidence>
<evidence type="ECO:0000256" key="2">
    <source>
        <dbReference type="ARBA" id="ARBA00022475"/>
    </source>
</evidence>
<reference evidence="8" key="1">
    <citation type="journal article" date="2014" name="Front. Microbiol.">
        <title>High frequency of phylogenetically diverse reductive dehalogenase-homologous genes in deep subseafloor sedimentary metagenomes.</title>
        <authorList>
            <person name="Kawai M."/>
            <person name="Futagami T."/>
            <person name="Toyoda A."/>
            <person name="Takaki Y."/>
            <person name="Nishi S."/>
            <person name="Hori S."/>
            <person name="Arai W."/>
            <person name="Tsubouchi T."/>
            <person name="Morono Y."/>
            <person name="Uchiyama I."/>
            <person name="Ito T."/>
            <person name="Fujiyama A."/>
            <person name="Inagaki F."/>
            <person name="Takami H."/>
        </authorList>
    </citation>
    <scope>NUCLEOTIDE SEQUENCE</scope>
    <source>
        <strain evidence="8">Expedition CK06-06</strain>
    </source>
</reference>
<feature type="non-terminal residue" evidence="8">
    <location>
        <position position="208"/>
    </location>
</feature>
<feature type="transmembrane region" description="Helical" evidence="6">
    <location>
        <begin position="82"/>
        <end position="100"/>
    </location>
</feature>
<comment type="caution">
    <text evidence="8">The sequence shown here is derived from an EMBL/GenBank/DDBJ whole genome shotgun (WGS) entry which is preliminary data.</text>
</comment>
<feature type="transmembrane region" description="Helical" evidence="6">
    <location>
        <begin position="158"/>
        <end position="179"/>
    </location>
</feature>